<dbReference type="InterPro" id="IPR035911">
    <property type="entry name" value="MurE/MurF_N"/>
</dbReference>
<dbReference type="Gene3D" id="3.90.190.20">
    <property type="entry name" value="Mur ligase, C-terminal domain"/>
    <property type="match status" value="1"/>
</dbReference>
<dbReference type="Proteomes" id="UP001056381">
    <property type="component" value="Chromosome"/>
</dbReference>
<dbReference type="PANTHER" id="PTHR43024:SF1">
    <property type="entry name" value="UDP-N-ACETYLMURAMOYL-TRIPEPTIDE--D-ALANYL-D-ALANINE LIGASE"/>
    <property type="match status" value="1"/>
</dbReference>
<dbReference type="InterPro" id="IPR036565">
    <property type="entry name" value="Mur-like_cat_sf"/>
</dbReference>
<keyword evidence="1 6" id="KW-0436">Ligase</keyword>
<dbReference type="Pfam" id="PF01225">
    <property type="entry name" value="Mur_ligase"/>
    <property type="match status" value="1"/>
</dbReference>
<dbReference type="SUPFAM" id="SSF63418">
    <property type="entry name" value="MurE/MurF N-terminal domain"/>
    <property type="match status" value="1"/>
</dbReference>
<protein>
    <submittedName>
        <fullName evidence="6">UDP-N-acetylmuramoyl-tripeptide--D-alanyl-D-alanine ligase</fullName>
    </submittedName>
</protein>
<evidence type="ECO:0000256" key="2">
    <source>
        <dbReference type="ARBA" id="ARBA00022741"/>
    </source>
</evidence>
<dbReference type="Gene3D" id="3.40.1390.10">
    <property type="entry name" value="MurE/MurF, N-terminal domain"/>
    <property type="match status" value="1"/>
</dbReference>
<keyword evidence="3" id="KW-0067">ATP-binding</keyword>
<dbReference type="InterPro" id="IPR013221">
    <property type="entry name" value="Mur_ligase_cen"/>
</dbReference>
<evidence type="ECO:0000259" key="5">
    <source>
        <dbReference type="Pfam" id="PF08245"/>
    </source>
</evidence>
<evidence type="ECO:0000256" key="1">
    <source>
        <dbReference type="ARBA" id="ARBA00022598"/>
    </source>
</evidence>
<dbReference type="PANTHER" id="PTHR43024">
    <property type="entry name" value="UDP-N-ACETYLMURAMOYL-TRIPEPTIDE--D-ALANYL-D-ALANINE LIGASE"/>
    <property type="match status" value="1"/>
</dbReference>
<dbReference type="Gene3D" id="3.40.1190.10">
    <property type="entry name" value="Mur-like, catalytic domain"/>
    <property type="match status" value="1"/>
</dbReference>
<dbReference type="GO" id="GO:0016881">
    <property type="term" value="F:acid-amino acid ligase activity"/>
    <property type="evidence" value="ECO:0007669"/>
    <property type="project" value="InterPro"/>
</dbReference>
<dbReference type="GO" id="GO:0005524">
    <property type="term" value="F:ATP binding"/>
    <property type="evidence" value="ECO:0007669"/>
    <property type="project" value="UniProtKB-KW"/>
</dbReference>
<evidence type="ECO:0000313" key="6">
    <source>
        <dbReference type="EMBL" id="URQ63478.1"/>
    </source>
</evidence>
<proteinExistence type="predicted"/>
<keyword evidence="2" id="KW-0547">Nucleotide-binding</keyword>
<accession>A0A9Q8U1F3</accession>
<dbReference type="AlphaFoldDB" id="A0A9Q8U1F3"/>
<organism evidence="6 7">
    <name type="scientific">SAR86 cluster bacterium</name>
    <dbReference type="NCBI Taxonomy" id="2030880"/>
    <lineage>
        <taxon>Bacteria</taxon>
        <taxon>Pseudomonadati</taxon>
        <taxon>Pseudomonadota</taxon>
        <taxon>Gammaproteobacteria</taxon>
        <taxon>SAR86 cluster</taxon>
    </lineage>
</organism>
<dbReference type="InterPro" id="IPR036615">
    <property type="entry name" value="Mur_ligase_C_dom_sf"/>
</dbReference>
<feature type="domain" description="Mur ligase central" evidence="5">
    <location>
        <begin position="106"/>
        <end position="217"/>
    </location>
</feature>
<feature type="domain" description="Mur ligase N-terminal catalytic" evidence="4">
    <location>
        <begin position="27"/>
        <end position="87"/>
    </location>
</feature>
<evidence type="ECO:0000256" key="3">
    <source>
        <dbReference type="ARBA" id="ARBA00022840"/>
    </source>
</evidence>
<evidence type="ECO:0000313" key="7">
    <source>
        <dbReference type="Proteomes" id="UP001056381"/>
    </source>
</evidence>
<dbReference type="SUPFAM" id="SSF53623">
    <property type="entry name" value="MurD-like peptide ligases, catalytic domain"/>
    <property type="match status" value="1"/>
</dbReference>
<dbReference type="InterPro" id="IPR051046">
    <property type="entry name" value="MurCDEF_CellWall_CoF430Synth"/>
</dbReference>
<evidence type="ECO:0000259" key="4">
    <source>
        <dbReference type="Pfam" id="PF01225"/>
    </source>
</evidence>
<dbReference type="EMBL" id="CP097966">
    <property type="protein sequence ID" value="URQ63478.1"/>
    <property type="molecule type" value="Genomic_DNA"/>
</dbReference>
<gene>
    <name evidence="6" type="ORF">M9B40_01595</name>
</gene>
<name>A0A9Q8U1F3_9GAMM</name>
<sequence length="385" mass="44376">MFSVKGLNSLKDVSKFLDGQMFVGDHEINGINFDSRHIKKNELFIPLKGDNFDGNNYIDEAVSKGGFALSDRKEKKCSILVENVYESLLKLAQKNLEEIRPKIVFITGSHGKTTIKDMLKFSLGEKCHASKENQNNQFGIPFTILQMPHTSKIIIVECGARKEGDFDEIAKYLFCDVFVLTDITHNHIETFKSIENIESTKLKLLKTLVKKENFVDGREIEQQNYLQKNLLISKRVLEILELKETGKLYEFIPSKGRGNREKFKNAEIIDHSYNANPKAIIETAKLENPNKTVLILGDMAELGKDELKIHCDLLNRLEGYEIFVTGKIFYECFKTQKRDKLYFFENENDFPRKILSTKLDEGINLYFKGSRSSKMERYIDIIKNA</sequence>
<dbReference type="InterPro" id="IPR000713">
    <property type="entry name" value="Mur_ligase_N"/>
</dbReference>
<dbReference type="SUPFAM" id="SSF53244">
    <property type="entry name" value="MurD-like peptide ligases, peptide-binding domain"/>
    <property type="match status" value="1"/>
</dbReference>
<keyword evidence="7" id="KW-1185">Reference proteome</keyword>
<dbReference type="Pfam" id="PF08245">
    <property type="entry name" value="Mur_ligase_M"/>
    <property type="match status" value="1"/>
</dbReference>
<reference evidence="6" key="1">
    <citation type="submission" date="2022-05" db="EMBL/GenBank/DDBJ databases">
        <title>Single-amplified genomics reveal most streamlined microbe among free-living bacteria.</title>
        <authorList>
            <person name="Roda-Garcia J."/>
            <person name="Haro-Moreno J.M."/>
            <person name="Rodriguez-Valera F."/>
            <person name="Almagro-Moreno S."/>
            <person name="Lopez-Perez M."/>
        </authorList>
    </citation>
    <scope>NUCLEOTIDE SEQUENCE</scope>
    <source>
        <strain evidence="6">TMED112-D2-2</strain>
    </source>
</reference>